<dbReference type="Proteomes" id="UP000095287">
    <property type="component" value="Unplaced"/>
</dbReference>
<reference evidence="2" key="1">
    <citation type="submission" date="2016-11" db="UniProtKB">
        <authorList>
            <consortium name="WormBaseParasite"/>
        </authorList>
    </citation>
    <scope>IDENTIFICATION</scope>
</reference>
<proteinExistence type="predicted"/>
<keyword evidence="1" id="KW-1185">Reference proteome</keyword>
<evidence type="ECO:0000313" key="2">
    <source>
        <dbReference type="WBParaSite" id="L893_g4109.t1"/>
    </source>
</evidence>
<sequence length="12" mass="1355">MYVVQSMNSAKP</sequence>
<accession>A0A1I8ACR1</accession>
<organism evidence="1 2">
    <name type="scientific">Steinernema glaseri</name>
    <dbReference type="NCBI Taxonomy" id="37863"/>
    <lineage>
        <taxon>Eukaryota</taxon>
        <taxon>Metazoa</taxon>
        <taxon>Ecdysozoa</taxon>
        <taxon>Nematoda</taxon>
        <taxon>Chromadorea</taxon>
        <taxon>Rhabditida</taxon>
        <taxon>Tylenchina</taxon>
        <taxon>Panagrolaimomorpha</taxon>
        <taxon>Strongyloidoidea</taxon>
        <taxon>Steinernematidae</taxon>
        <taxon>Steinernema</taxon>
    </lineage>
</organism>
<evidence type="ECO:0000313" key="1">
    <source>
        <dbReference type="Proteomes" id="UP000095287"/>
    </source>
</evidence>
<name>A0A1I8ACR1_9BILA</name>
<protein>
    <submittedName>
        <fullName evidence="2">Uncharacterized protein</fullName>
    </submittedName>
</protein>
<dbReference type="WBParaSite" id="L893_g4109.t1">
    <property type="protein sequence ID" value="L893_g4109.t1"/>
    <property type="gene ID" value="L893_g4109"/>
</dbReference>